<evidence type="ECO:0000313" key="1">
    <source>
        <dbReference type="EMBL" id="KAL0426464.1"/>
    </source>
</evidence>
<reference evidence="1" key="2">
    <citation type="journal article" date="2024" name="Plant">
        <title>Genomic evolution and insights into agronomic trait innovations of Sesamum species.</title>
        <authorList>
            <person name="Miao H."/>
            <person name="Wang L."/>
            <person name="Qu L."/>
            <person name="Liu H."/>
            <person name="Sun Y."/>
            <person name="Le M."/>
            <person name="Wang Q."/>
            <person name="Wei S."/>
            <person name="Zheng Y."/>
            <person name="Lin W."/>
            <person name="Duan Y."/>
            <person name="Cao H."/>
            <person name="Xiong S."/>
            <person name="Wang X."/>
            <person name="Wei L."/>
            <person name="Li C."/>
            <person name="Ma Q."/>
            <person name="Ju M."/>
            <person name="Zhao R."/>
            <person name="Li G."/>
            <person name="Mu C."/>
            <person name="Tian Q."/>
            <person name="Mei H."/>
            <person name="Zhang T."/>
            <person name="Gao T."/>
            <person name="Zhang H."/>
        </authorList>
    </citation>
    <scope>NUCLEOTIDE SEQUENCE</scope>
    <source>
        <strain evidence="1">KEN1</strain>
    </source>
</reference>
<accession>A0AAW2VBZ0</accession>
<protein>
    <submittedName>
        <fullName evidence="1">Uncharacterized protein</fullName>
    </submittedName>
</protein>
<dbReference type="EMBL" id="JACGWN010000010">
    <property type="protein sequence ID" value="KAL0426464.1"/>
    <property type="molecule type" value="Genomic_DNA"/>
</dbReference>
<dbReference type="AlphaFoldDB" id="A0AAW2VBZ0"/>
<gene>
    <name evidence="1" type="ORF">Slati_2821200</name>
</gene>
<sequence>MAHGYLSNGEEPTFLDLGFAMENAPDPFAGPSAPVGRETFSGIQGCLEEEALDHVLGEVVADMKRSSPPKAAIDSIVGDIQKE</sequence>
<proteinExistence type="predicted"/>
<name>A0AAW2VBZ0_9LAMI</name>
<reference evidence="1" key="1">
    <citation type="submission" date="2020-06" db="EMBL/GenBank/DDBJ databases">
        <authorList>
            <person name="Li T."/>
            <person name="Hu X."/>
            <person name="Zhang T."/>
            <person name="Song X."/>
            <person name="Zhang H."/>
            <person name="Dai N."/>
            <person name="Sheng W."/>
            <person name="Hou X."/>
            <person name="Wei L."/>
        </authorList>
    </citation>
    <scope>NUCLEOTIDE SEQUENCE</scope>
    <source>
        <strain evidence="1">KEN1</strain>
        <tissue evidence="1">Leaf</tissue>
    </source>
</reference>
<comment type="caution">
    <text evidence="1">The sequence shown here is derived from an EMBL/GenBank/DDBJ whole genome shotgun (WGS) entry which is preliminary data.</text>
</comment>
<organism evidence="1">
    <name type="scientific">Sesamum latifolium</name>
    <dbReference type="NCBI Taxonomy" id="2727402"/>
    <lineage>
        <taxon>Eukaryota</taxon>
        <taxon>Viridiplantae</taxon>
        <taxon>Streptophyta</taxon>
        <taxon>Embryophyta</taxon>
        <taxon>Tracheophyta</taxon>
        <taxon>Spermatophyta</taxon>
        <taxon>Magnoliopsida</taxon>
        <taxon>eudicotyledons</taxon>
        <taxon>Gunneridae</taxon>
        <taxon>Pentapetalae</taxon>
        <taxon>asterids</taxon>
        <taxon>lamiids</taxon>
        <taxon>Lamiales</taxon>
        <taxon>Pedaliaceae</taxon>
        <taxon>Sesamum</taxon>
    </lineage>
</organism>